<dbReference type="EMBL" id="BAABJP010000015">
    <property type="protein sequence ID" value="GAA5157984.1"/>
    <property type="molecule type" value="Genomic_DNA"/>
</dbReference>
<organism evidence="2 3">
    <name type="scientific">Pseudonocardia eucalypti</name>
    <dbReference type="NCBI Taxonomy" id="648755"/>
    <lineage>
        <taxon>Bacteria</taxon>
        <taxon>Bacillati</taxon>
        <taxon>Actinomycetota</taxon>
        <taxon>Actinomycetes</taxon>
        <taxon>Pseudonocardiales</taxon>
        <taxon>Pseudonocardiaceae</taxon>
        <taxon>Pseudonocardia</taxon>
    </lineage>
</organism>
<feature type="chain" id="PRO_5045990067" evidence="1">
    <location>
        <begin position="27"/>
        <end position="94"/>
    </location>
</feature>
<dbReference type="Proteomes" id="UP001428817">
    <property type="component" value="Unassembled WGS sequence"/>
</dbReference>
<evidence type="ECO:0000256" key="1">
    <source>
        <dbReference type="SAM" id="SignalP"/>
    </source>
</evidence>
<reference evidence="3" key="1">
    <citation type="journal article" date="2019" name="Int. J. Syst. Evol. Microbiol.">
        <title>The Global Catalogue of Microorganisms (GCM) 10K type strain sequencing project: providing services to taxonomists for standard genome sequencing and annotation.</title>
        <authorList>
            <consortium name="The Broad Institute Genomics Platform"/>
            <consortium name="The Broad Institute Genome Sequencing Center for Infectious Disease"/>
            <person name="Wu L."/>
            <person name="Ma J."/>
        </authorList>
    </citation>
    <scope>NUCLEOTIDE SEQUENCE [LARGE SCALE GENOMIC DNA]</scope>
    <source>
        <strain evidence="3">JCM 18303</strain>
    </source>
</reference>
<gene>
    <name evidence="2" type="ORF">GCM10023321_37040</name>
</gene>
<evidence type="ECO:0000313" key="2">
    <source>
        <dbReference type="EMBL" id="GAA5157984.1"/>
    </source>
</evidence>
<protein>
    <submittedName>
        <fullName evidence="2">Uncharacterized protein</fullName>
    </submittedName>
</protein>
<feature type="signal peptide" evidence="1">
    <location>
        <begin position="1"/>
        <end position="26"/>
    </location>
</feature>
<sequence>MKLTTAKLLLTSVALATCAFGGALVAAPGIAGMSSAPATVLASGDDDDFEDFCDHYDGEHELPGNNGVFQHPCQSKDNSVGRGKVGILGHEFER</sequence>
<proteinExistence type="predicted"/>
<evidence type="ECO:0000313" key="3">
    <source>
        <dbReference type="Proteomes" id="UP001428817"/>
    </source>
</evidence>
<comment type="caution">
    <text evidence="2">The sequence shown here is derived from an EMBL/GenBank/DDBJ whole genome shotgun (WGS) entry which is preliminary data.</text>
</comment>
<keyword evidence="1" id="KW-0732">Signal</keyword>
<keyword evidence="3" id="KW-1185">Reference proteome</keyword>
<name>A0ABP9Q9U3_9PSEU</name>
<dbReference type="RefSeq" id="WP_185059200.1">
    <property type="nucleotide sequence ID" value="NZ_BAABJP010000015.1"/>
</dbReference>
<accession>A0ABP9Q9U3</accession>